<dbReference type="PANTHER" id="PTHR33446:SF2">
    <property type="entry name" value="PROTEIN TONB"/>
    <property type="match status" value="1"/>
</dbReference>
<evidence type="ECO:0000256" key="6">
    <source>
        <dbReference type="ARBA" id="ARBA00022692"/>
    </source>
</evidence>
<keyword evidence="3" id="KW-0813">Transport</keyword>
<dbReference type="GO" id="GO:0055085">
    <property type="term" value="P:transmembrane transport"/>
    <property type="evidence" value="ECO:0007669"/>
    <property type="project" value="InterPro"/>
</dbReference>
<evidence type="ECO:0000313" key="12">
    <source>
        <dbReference type="EMBL" id="OEO30091.1"/>
    </source>
</evidence>
<evidence type="ECO:0000256" key="4">
    <source>
        <dbReference type="ARBA" id="ARBA00022475"/>
    </source>
</evidence>
<dbReference type="Proteomes" id="UP000095463">
    <property type="component" value="Unassembled WGS sequence"/>
</dbReference>
<comment type="caution">
    <text evidence="12">The sequence shown here is derived from an EMBL/GenBank/DDBJ whole genome shotgun (WGS) entry which is preliminary data.</text>
</comment>
<dbReference type="Pfam" id="PF03544">
    <property type="entry name" value="TonB_C"/>
    <property type="match status" value="1"/>
</dbReference>
<feature type="domain" description="TonB C-terminal" evidence="11">
    <location>
        <begin position="294"/>
        <end position="382"/>
    </location>
</feature>
<evidence type="ECO:0000256" key="1">
    <source>
        <dbReference type="ARBA" id="ARBA00004383"/>
    </source>
</evidence>
<accession>A0A1E5XNE1</accession>
<keyword evidence="4" id="KW-1003">Cell membrane</keyword>
<dbReference type="GO" id="GO:0031992">
    <property type="term" value="F:energy transducer activity"/>
    <property type="evidence" value="ECO:0007669"/>
    <property type="project" value="TreeGrafter"/>
</dbReference>
<dbReference type="PANTHER" id="PTHR33446">
    <property type="entry name" value="PROTEIN TONB-RELATED"/>
    <property type="match status" value="1"/>
</dbReference>
<dbReference type="PROSITE" id="PS52015">
    <property type="entry name" value="TONB_CTD"/>
    <property type="match status" value="1"/>
</dbReference>
<dbReference type="GO" id="GO:0015031">
    <property type="term" value="P:protein transport"/>
    <property type="evidence" value="ECO:0007669"/>
    <property type="project" value="UniProtKB-KW"/>
</dbReference>
<keyword evidence="5" id="KW-0997">Cell inner membrane</keyword>
<evidence type="ECO:0000256" key="7">
    <source>
        <dbReference type="ARBA" id="ARBA00022927"/>
    </source>
</evidence>
<dbReference type="InterPro" id="IPR006260">
    <property type="entry name" value="TonB/TolA_C"/>
</dbReference>
<evidence type="ECO:0000313" key="13">
    <source>
        <dbReference type="Proteomes" id="UP000095463"/>
    </source>
</evidence>
<dbReference type="AlphaFoldDB" id="A0A1E5XNE1"/>
<keyword evidence="8" id="KW-1133">Transmembrane helix</keyword>
<feature type="region of interest" description="Disordered" evidence="10">
    <location>
        <begin position="217"/>
        <end position="297"/>
    </location>
</feature>
<dbReference type="GO" id="GO:0098797">
    <property type="term" value="C:plasma membrane protein complex"/>
    <property type="evidence" value="ECO:0007669"/>
    <property type="project" value="TreeGrafter"/>
</dbReference>
<comment type="similarity">
    <text evidence="2">Belongs to the TonB family.</text>
</comment>
<protein>
    <recommendedName>
        <fullName evidence="11">TonB C-terminal domain-containing protein</fullName>
    </recommendedName>
</protein>
<dbReference type="EMBL" id="LAJE02000234">
    <property type="protein sequence ID" value="OEO30091.1"/>
    <property type="molecule type" value="Genomic_DNA"/>
</dbReference>
<evidence type="ECO:0000256" key="5">
    <source>
        <dbReference type="ARBA" id="ARBA00022519"/>
    </source>
</evidence>
<dbReference type="InterPro" id="IPR051045">
    <property type="entry name" value="TonB-dependent_transducer"/>
</dbReference>
<evidence type="ECO:0000256" key="10">
    <source>
        <dbReference type="SAM" id="MobiDB-lite"/>
    </source>
</evidence>
<keyword evidence="9" id="KW-0472">Membrane</keyword>
<evidence type="ECO:0000259" key="11">
    <source>
        <dbReference type="PROSITE" id="PS52015"/>
    </source>
</evidence>
<dbReference type="OrthoDB" id="8448705at2"/>
<name>A0A1E5XNE1_9HYPH</name>
<feature type="compositionally biased region" description="Basic and acidic residues" evidence="10">
    <location>
        <begin position="217"/>
        <end position="254"/>
    </location>
</feature>
<dbReference type="SUPFAM" id="SSF74653">
    <property type="entry name" value="TolA/TonB C-terminal domain"/>
    <property type="match status" value="1"/>
</dbReference>
<sequence length="382" mass="39148">MKRAALASASIHIGLIAGAFVFLNLEPAVDETAAESMAVEIISVDTATSNPTEEISEATETLVSAGAEVEAEEIPEAEVVEVAEAEPAKAVETVAAAVEVAEITPVESEEIASAEVLTAAADPIAPVEAAIPQMVDRAATVVADSVAPSQSDPLEAVRTATIAQLTPEPAIQQIPPALVQPVNVVQPLETASLAPVVEDELQVAPIPKPRIVRKPVEAKAEPIKEAPKEQPRDKPAEKPKQAEKPAEKKPEKKKPSQQASLGNGGNAEADRAASKKSAGGAGKKNDGGSAAASKYPGLVQAKVTRAAKYPSKARGDAGEALVSFTVGASGTVTKVALARSSGNAALDTAALAAVDRAAPFPPIPEAAGRSSWSFTVPVYFKK</sequence>
<keyword evidence="13" id="KW-1185">Reference proteome</keyword>
<dbReference type="InterPro" id="IPR037682">
    <property type="entry name" value="TonB_C"/>
</dbReference>
<organism evidence="12 13">
    <name type="scientific">Devosia insulae DS-56</name>
    <dbReference type="NCBI Taxonomy" id="1116389"/>
    <lineage>
        <taxon>Bacteria</taxon>
        <taxon>Pseudomonadati</taxon>
        <taxon>Pseudomonadota</taxon>
        <taxon>Alphaproteobacteria</taxon>
        <taxon>Hyphomicrobiales</taxon>
        <taxon>Devosiaceae</taxon>
        <taxon>Devosia</taxon>
    </lineage>
</organism>
<evidence type="ECO:0000256" key="3">
    <source>
        <dbReference type="ARBA" id="ARBA00022448"/>
    </source>
</evidence>
<reference evidence="12 13" key="1">
    <citation type="journal article" date="2015" name="Genome Announc.">
        <title>Genome Assemblies of Three Soil-Associated Devosia species: D. insulae, D. limi, and D. soli.</title>
        <authorList>
            <person name="Hassan Y.I."/>
            <person name="Lepp D."/>
            <person name="Zhou T."/>
        </authorList>
    </citation>
    <scope>NUCLEOTIDE SEQUENCE [LARGE SCALE GENOMIC DNA]</scope>
    <source>
        <strain evidence="12 13">DS-56</strain>
    </source>
</reference>
<keyword evidence="6" id="KW-0812">Transmembrane</keyword>
<dbReference type="Gene3D" id="3.30.1150.10">
    <property type="match status" value="1"/>
</dbReference>
<dbReference type="RefSeq" id="WP_069910686.1">
    <property type="nucleotide sequence ID" value="NZ_LAJE02000234.1"/>
</dbReference>
<evidence type="ECO:0000256" key="9">
    <source>
        <dbReference type="ARBA" id="ARBA00023136"/>
    </source>
</evidence>
<gene>
    <name evidence="12" type="ORF">VW23_023055</name>
</gene>
<comment type="subcellular location">
    <subcellularLocation>
        <location evidence="1">Cell inner membrane</location>
        <topology evidence="1">Single-pass membrane protein</topology>
        <orientation evidence="1">Periplasmic side</orientation>
    </subcellularLocation>
</comment>
<dbReference type="NCBIfam" id="TIGR01352">
    <property type="entry name" value="tonB_Cterm"/>
    <property type="match status" value="1"/>
</dbReference>
<evidence type="ECO:0000256" key="2">
    <source>
        <dbReference type="ARBA" id="ARBA00006555"/>
    </source>
</evidence>
<proteinExistence type="inferred from homology"/>
<keyword evidence="7" id="KW-0653">Protein transport</keyword>
<evidence type="ECO:0000256" key="8">
    <source>
        <dbReference type="ARBA" id="ARBA00022989"/>
    </source>
</evidence>